<keyword evidence="3" id="KW-0677">Repeat</keyword>
<organism evidence="9 10">
    <name type="scientific">Photobacterium swingsii</name>
    <dbReference type="NCBI Taxonomy" id="680026"/>
    <lineage>
        <taxon>Bacteria</taxon>
        <taxon>Pseudomonadati</taxon>
        <taxon>Pseudomonadota</taxon>
        <taxon>Gammaproteobacteria</taxon>
        <taxon>Vibrionales</taxon>
        <taxon>Vibrionaceae</taxon>
        <taxon>Photobacterium</taxon>
    </lineage>
</organism>
<dbReference type="InterPro" id="IPR003444">
    <property type="entry name" value="MraZ"/>
</dbReference>
<dbReference type="GO" id="GO:0003700">
    <property type="term" value="F:DNA-binding transcription factor activity"/>
    <property type="evidence" value="ECO:0007669"/>
    <property type="project" value="UniProtKB-UniRule"/>
</dbReference>
<dbReference type="PROSITE" id="PS51740">
    <property type="entry name" value="SPOVT_ABRB"/>
    <property type="match status" value="2"/>
</dbReference>
<dbReference type="STRING" id="680026.AB733_13460"/>
<keyword evidence="10" id="KW-1185">Reference proteome</keyword>
<sequence>MLRGVTTVSMDGKGRLAIPKRYRELLHASCDGLFVCTIDHQYPCLLLYPLQEWERIEQKLSRLSSFQPAERRLQRLLLGHASECEMDSQGRLLIAPSLRQYAALESKVILVGQYNKFEIWHEPYWQQQIITDTQFQAEDPTALSVRLSELSL</sequence>
<evidence type="ECO:0000256" key="6">
    <source>
        <dbReference type="ARBA" id="ARBA00023163"/>
    </source>
</evidence>
<dbReference type="PANTHER" id="PTHR34701:SF1">
    <property type="entry name" value="TRANSCRIPTIONAL REGULATOR MRAZ"/>
    <property type="match status" value="1"/>
</dbReference>
<evidence type="ECO:0000256" key="7">
    <source>
        <dbReference type="HAMAP-Rule" id="MF_01008"/>
    </source>
</evidence>
<evidence type="ECO:0000256" key="2">
    <source>
        <dbReference type="ARBA" id="ARBA00022490"/>
    </source>
</evidence>
<dbReference type="RefSeq" id="WP_048899231.1">
    <property type="nucleotide sequence ID" value="NZ_AP024852.1"/>
</dbReference>
<dbReference type="AlphaFoldDB" id="A0A0J8XXN5"/>
<dbReference type="InterPro" id="IPR035644">
    <property type="entry name" value="MraZ_C"/>
</dbReference>
<feature type="domain" description="SpoVT-AbrB" evidence="8">
    <location>
        <begin position="81"/>
        <end position="124"/>
    </location>
</feature>
<evidence type="ECO:0000313" key="9">
    <source>
        <dbReference type="EMBL" id="PSW22629.1"/>
    </source>
</evidence>
<dbReference type="GO" id="GO:0009295">
    <property type="term" value="C:nucleoid"/>
    <property type="evidence" value="ECO:0007669"/>
    <property type="project" value="UniProtKB-SubCell"/>
</dbReference>
<dbReference type="SUPFAM" id="SSF89447">
    <property type="entry name" value="AbrB/MazE/MraZ-like"/>
    <property type="match status" value="1"/>
</dbReference>
<evidence type="ECO:0000256" key="3">
    <source>
        <dbReference type="ARBA" id="ARBA00022737"/>
    </source>
</evidence>
<dbReference type="InterPro" id="IPR037914">
    <property type="entry name" value="SpoVT-AbrB_sf"/>
</dbReference>
<reference evidence="9 10" key="1">
    <citation type="submission" date="2018-01" db="EMBL/GenBank/DDBJ databases">
        <title>Whole genome sequencing of Histamine producing bacteria.</title>
        <authorList>
            <person name="Butler K."/>
        </authorList>
    </citation>
    <scope>NUCLEOTIDE SEQUENCE [LARGE SCALE GENOMIC DNA]</scope>
    <source>
        <strain evidence="9 10">DSM 24669</strain>
    </source>
</reference>
<dbReference type="InterPro" id="IPR007159">
    <property type="entry name" value="SpoVT-AbrB_dom"/>
</dbReference>
<dbReference type="CDD" id="cd16320">
    <property type="entry name" value="MraZ_N"/>
    <property type="match status" value="1"/>
</dbReference>
<keyword evidence="5 7" id="KW-0238">DNA-binding</keyword>
<dbReference type="Proteomes" id="UP000240481">
    <property type="component" value="Unassembled WGS sequence"/>
</dbReference>
<keyword evidence="6 7" id="KW-0804">Transcription</keyword>
<name>A0A0J8XXN5_9GAMM</name>
<dbReference type="NCBIfam" id="TIGR00242">
    <property type="entry name" value="division/cell wall cluster transcriptional repressor MraZ"/>
    <property type="match status" value="1"/>
</dbReference>
<dbReference type="OrthoDB" id="9807753at2"/>
<dbReference type="InterPro" id="IPR020603">
    <property type="entry name" value="MraZ_dom"/>
</dbReference>
<dbReference type="InterPro" id="IPR035642">
    <property type="entry name" value="MraZ_N"/>
</dbReference>
<evidence type="ECO:0000259" key="8">
    <source>
        <dbReference type="PROSITE" id="PS51740"/>
    </source>
</evidence>
<evidence type="ECO:0000256" key="4">
    <source>
        <dbReference type="ARBA" id="ARBA00023015"/>
    </source>
</evidence>
<accession>A0A0J8XXN5</accession>
<evidence type="ECO:0000256" key="1">
    <source>
        <dbReference type="ARBA" id="ARBA00013860"/>
    </source>
</evidence>
<protein>
    <recommendedName>
        <fullName evidence="1 7">Transcriptional regulator MraZ</fullName>
    </recommendedName>
</protein>
<dbReference type="GO" id="GO:2000143">
    <property type="term" value="P:negative regulation of DNA-templated transcription initiation"/>
    <property type="evidence" value="ECO:0007669"/>
    <property type="project" value="TreeGrafter"/>
</dbReference>
<keyword evidence="2 7" id="KW-0963">Cytoplasm</keyword>
<dbReference type="CDD" id="cd16321">
    <property type="entry name" value="MraZ_C"/>
    <property type="match status" value="1"/>
</dbReference>
<comment type="caution">
    <text evidence="9">The sequence shown here is derived from an EMBL/GenBank/DDBJ whole genome shotgun (WGS) entry which is preliminary data.</text>
</comment>
<comment type="subcellular location">
    <subcellularLocation>
        <location evidence="7">Cytoplasm</location>
        <location evidence="7">Nucleoid</location>
    </subcellularLocation>
</comment>
<dbReference type="InterPro" id="IPR038619">
    <property type="entry name" value="MraZ_sf"/>
</dbReference>
<dbReference type="GO" id="GO:0005737">
    <property type="term" value="C:cytoplasm"/>
    <property type="evidence" value="ECO:0007669"/>
    <property type="project" value="UniProtKB-UniRule"/>
</dbReference>
<keyword evidence="4 7" id="KW-0805">Transcription regulation</keyword>
<dbReference type="GO" id="GO:0000976">
    <property type="term" value="F:transcription cis-regulatory region binding"/>
    <property type="evidence" value="ECO:0007669"/>
    <property type="project" value="TreeGrafter"/>
</dbReference>
<comment type="similarity">
    <text evidence="7">Belongs to the MraZ family.</text>
</comment>
<evidence type="ECO:0000313" key="10">
    <source>
        <dbReference type="Proteomes" id="UP000240481"/>
    </source>
</evidence>
<dbReference type="Gene3D" id="3.40.1550.20">
    <property type="entry name" value="Transcriptional regulator MraZ domain"/>
    <property type="match status" value="1"/>
</dbReference>
<dbReference type="HAMAP" id="MF_01008">
    <property type="entry name" value="MraZ"/>
    <property type="match status" value="1"/>
</dbReference>
<dbReference type="PANTHER" id="PTHR34701">
    <property type="entry name" value="TRANSCRIPTIONAL REGULATOR MRAZ"/>
    <property type="match status" value="1"/>
</dbReference>
<gene>
    <name evidence="7" type="primary">mraZ</name>
    <name evidence="9" type="ORF">C9I94_19455</name>
</gene>
<evidence type="ECO:0000256" key="5">
    <source>
        <dbReference type="ARBA" id="ARBA00023125"/>
    </source>
</evidence>
<feature type="domain" description="SpoVT-AbrB" evidence="8">
    <location>
        <begin position="5"/>
        <end position="52"/>
    </location>
</feature>
<dbReference type="EMBL" id="PYLZ01000012">
    <property type="protein sequence ID" value="PSW22629.1"/>
    <property type="molecule type" value="Genomic_DNA"/>
</dbReference>
<proteinExistence type="inferred from homology"/>
<comment type="subunit">
    <text evidence="7">Forms oligomers.</text>
</comment>
<dbReference type="Pfam" id="PF02381">
    <property type="entry name" value="MraZ"/>
    <property type="match status" value="2"/>
</dbReference>